<evidence type="ECO:0000313" key="2">
    <source>
        <dbReference type="EMBL" id="TDL15404.1"/>
    </source>
</evidence>
<feature type="compositionally biased region" description="Basic and acidic residues" evidence="1">
    <location>
        <begin position="74"/>
        <end position="85"/>
    </location>
</feature>
<organism evidence="2 3">
    <name type="scientific">Rickenella mellea</name>
    <dbReference type="NCBI Taxonomy" id="50990"/>
    <lineage>
        <taxon>Eukaryota</taxon>
        <taxon>Fungi</taxon>
        <taxon>Dikarya</taxon>
        <taxon>Basidiomycota</taxon>
        <taxon>Agaricomycotina</taxon>
        <taxon>Agaricomycetes</taxon>
        <taxon>Hymenochaetales</taxon>
        <taxon>Rickenellaceae</taxon>
        <taxon>Rickenella</taxon>
    </lineage>
</organism>
<keyword evidence="3" id="KW-1185">Reference proteome</keyword>
<reference evidence="2 3" key="1">
    <citation type="submission" date="2018-06" db="EMBL/GenBank/DDBJ databases">
        <title>A transcriptomic atlas of mushroom development highlights an independent origin of complex multicellularity.</title>
        <authorList>
            <consortium name="DOE Joint Genome Institute"/>
            <person name="Krizsan K."/>
            <person name="Almasi E."/>
            <person name="Merenyi Z."/>
            <person name="Sahu N."/>
            <person name="Viragh M."/>
            <person name="Koszo T."/>
            <person name="Mondo S."/>
            <person name="Kiss B."/>
            <person name="Balint B."/>
            <person name="Kues U."/>
            <person name="Barry K."/>
            <person name="Hegedus J.C."/>
            <person name="Henrissat B."/>
            <person name="Johnson J."/>
            <person name="Lipzen A."/>
            <person name="Ohm R."/>
            <person name="Nagy I."/>
            <person name="Pangilinan J."/>
            <person name="Yan J."/>
            <person name="Xiong Y."/>
            <person name="Grigoriev I.V."/>
            <person name="Hibbett D.S."/>
            <person name="Nagy L.G."/>
        </authorList>
    </citation>
    <scope>NUCLEOTIDE SEQUENCE [LARGE SCALE GENOMIC DNA]</scope>
    <source>
        <strain evidence="2 3">SZMC22713</strain>
    </source>
</reference>
<evidence type="ECO:0000313" key="3">
    <source>
        <dbReference type="Proteomes" id="UP000294933"/>
    </source>
</evidence>
<protein>
    <submittedName>
        <fullName evidence="2">Uncharacterized protein</fullName>
    </submittedName>
</protein>
<dbReference type="VEuPathDB" id="FungiDB:BD410DRAFT_808933"/>
<dbReference type="EMBL" id="ML170276">
    <property type="protein sequence ID" value="TDL15404.1"/>
    <property type="molecule type" value="Genomic_DNA"/>
</dbReference>
<sequence>MQNETPSPKFVPENSKLRRGGVNGITNRRQEAPSAEGLQTSGTAPKVTSKVATPDSTKPVRAPAPSPALVETGVKPHSEGGEKKVALSTPPTVVATQSAGIKPKRSIWGEVAERIVNNEESTRQTYLEGGEKEVRVVGTVSYGSYQRGVIAPRHAGSYSNIRGREAKFVVCHVNVLDGAGRVTIAKSQ</sequence>
<dbReference type="Proteomes" id="UP000294933">
    <property type="component" value="Unassembled WGS sequence"/>
</dbReference>
<dbReference type="AlphaFoldDB" id="A0A4Y7PIV5"/>
<proteinExistence type="predicted"/>
<evidence type="ECO:0000256" key="1">
    <source>
        <dbReference type="SAM" id="MobiDB-lite"/>
    </source>
</evidence>
<feature type="region of interest" description="Disordered" evidence="1">
    <location>
        <begin position="1"/>
        <end position="91"/>
    </location>
</feature>
<accession>A0A4Y7PIV5</accession>
<gene>
    <name evidence="2" type="ORF">BD410DRAFT_808933</name>
</gene>
<name>A0A4Y7PIV5_9AGAM</name>